<reference evidence="3 5" key="1">
    <citation type="submission" date="2015-11" db="EMBL/GenBank/DDBJ databases">
        <title>Genomic analysis of 38 Legionella species identifies large and diverse effector repertoires.</title>
        <authorList>
            <person name="Burstein D."/>
            <person name="Amaro F."/>
            <person name="Zusman T."/>
            <person name="Lifshitz Z."/>
            <person name="Cohen O."/>
            <person name="Gilbert J.A."/>
            <person name="Pupko T."/>
            <person name="Shuman H.A."/>
            <person name="Segal G."/>
        </authorList>
    </citation>
    <scope>NUCLEOTIDE SEQUENCE [LARGE SCALE GENOMIC DNA]</scope>
    <source>
        <strain evidence="3 5">CDC#1407-AL-14</strain>
    </source>
</reference>
<evidence type="ECO:0000256" key="1">
    <source>
        <dbReference type="SAM" id="Phobius"/>
    </source>
</evidence>
<gene>
    <name evidence="3" type="ORF">Lbir_0975</name>
    <name evidence="4" type="ORF">NCTC12437_00191</name>
</gene>
<accession>A0A378I5G6</accession>
<dbReference type="EMBL" id="UGNW01000001">
    <property type="protein sequence ID" value="STX30437.1"/>
    <property type="molecule type" value="Genomic_DNA"/>
</dbReference>
<evidence type="ECO:0000259" key="2">
    <source>
        <dbReference type="Pfam" id="PF12158"/>
    </source>
</evidence>
<dbReference type="EMBL" id="LNXT01000012">
    <property type="protein sequence ID" value="KTC73919.1"/>
    <property type="molecule type" value="Genomic_DNA"/>
</dbReference>
<evidence type="ECO:0000313" key="6">
    <source>
        <dbReference type="Proteomes" id="UP000255066"/>
    </source>
</evidence>
<dbReference type="STRING" id="28083.Lbir_0975"/>
<feature type="transmembrane region" description="Helical" evidence="1">
    <location>
        <begin position="129"/>
        <end position="150"/>
    </location>
</feature>
<keyword evidence="5" id="KW-1185">Reference proteome</keyword>
<dbReference type="InterPro" id="IPR021994">
    <property type="entry name" value="DUF3592"/>
</dbReference>
<name>A0A378I5G6_9GAMM</name>
<organism evidence="4 6">
    <name type="scientific">Legionella birminghamensis</name>
    <dbReference type="NCBI Taxonomy" id="28083"/>
    <lineage>
        <taxon>Bacteria</taxon>
        <taxon>Pseudomonadati</taxon>
        <taxon>Pseudomonadota</taxon>
        <taxon>Gammaproteobacteria</taxon>
        <taxon>Legionellales</taxon>
        <taxon>Legionellaceae</taxon>
        <taxon>Legionella</taxon>
    </lineage>
</organism>
<reference evidence="4 6" key="2">
    <citation type="submission" date="2018-06" db="EMBL/GenBank/DDBJ databases">
        <authorList>
            <consortium name="Pathogen Informatics"/>
            <person name="Doyle S."/>
        </authorList>
    </citation>
    <scope>NUCLEOTIDE SEQUENCE [LARGE SCALE GENOMIC DNA]</scope>
    <source>
        <strain evidence="4 6">NCTC12437</strain>
    </source>
</reference>
<sequence>MAWQGFIDLIWMIVLLFMLGYFLKYRAQFKWLQTWPWVDGHISEFSWIKRNHFLWADIQYTYQVDGVSYSNNRLFVEQRFRSPKSAYARRIAYQIAVAYEKGEAITVFYNPDSPGQSVLDTRVPLKLTVILLFLSVFLVIHLASVLFRYFG</sequence>
<feature type="transmembrane region" description="Helical" evidence="1">
    <location>
        <begin position="6"/>
        <end position="23"/>
    </location>
</feature>
<dbReference type="AlphaFoldDB" id="A0A378I5G6"/>
<dbReference type="Proteomes" id="UP000054735">
    <property type="component" value="Unassembled WGS sequence"/>
</dbReference>
<keyword evidence="1" id="KW-0472">Membrane</keyword>
<evidence type="ECO:0000313" key="3">
    <source>
        <dbReference type="EMBL" id="KTC73919.1"/>
    </source>
</evidence>
<dbReference type="OrthoDB" id="5652006at2"/>
<dbReference type="RefSeq" id="WP_058523072.1">
    <property type="nucleotide sequence ID" value="NZ_CAAAHV010000009.1"/>
</dbReference>
<dbReference type="Proteomes" id="UP000255066">
    <property type="component" value="Unassembled WGS sequence"/>
</dbReference>
<proteinExistence type="predicted"/>
<protein>
    <submittedName>
        <fullName evidence="4">Protein of uncharacterized function (DUF3592)</fullName>
    </submittedName>
</protein>
<dbReference type="Pfam" id="PF12158">
    <property type="entry name" value="DUF3592"/>
    <property type="match status" value="1"/>
</dbReference>
<feature type="domain" description="DUF3592" evidence="2">
    <location>
        <begin position="57"/>
        <end position="122"/>
    </location>
</feature>
<evidence type="ECO:0000313" key="4">
    <source>
        <dbReference type="EMBL" id="STX30437.1"/>
    </source>
</evidence>
<keyword evidence="1" id="KW-1133">Transmembrane helix</keyword>
<keyword evidence="1" id="KW-0812">Transmembrane</keyword>
<evidence type="ECO:0000313" key="5">
    <source>
        <dbReference type="Proteomes" id="UP000054735"/>
    </source>
</evidence>